<organism evidence="1 2">
    <name type="scientific">Peptoniphilus faecalis</name>
    <dbReference type="NCBI Taxonomy" id="2731255"/>
    <lineage>
        <taxon>Bacteria</taxon>
        <taxon>Bacillati</taxon>
        <taxon>Bacillota</taxon>
        <taxon>Tissierellia</taxon>
        <taxon>Tissierellales</taxon>
        <taxon>Peptoniphilaceae</taxon>
        <taxon>Peptoniphilus</taxon>
    </lineage>
</organism>
<keyword evidence="2" id="KW-1185">Reference proteome</keyword>
<reference evidence="1" key="1">
    <citation type="submission" date="2020-04" db="EMBL/GenBank/DDBJ databases">
        <title>Peptoniphilus sp. nov. isolated from swine feces.</title>
        <authorList>
            <person name="Ryu S.W."/>
        </authorList>
    </citation>
    <scope>NUCLEOTIDE SEQUENCE [LARGE SCALE GENOMIC DNA]</scope>
    <source>
        <strain evidence="1">AGMB00490</strain>
    </source>
</reference>
<evidence type="ECO:0000313" key="1">
    <source>
        <dbReference type="EMBL" id="NMW85982.1"/>
    </source>
</evidence>
<gene>
    <name evidence="1" type="ORF">HKO22_09630</name>
</gene>
<protein>
    <submittedName>
        <fullName evidence="1">Transcriptional regulator</fullName>
    </submittedName>
</protein>
<comment type="caution">
    <text evidence="1">The sequence shown here is derived from an EMBL/GenBank/DDBJ whole genome shotgun (WGS) entry which is preliminary data.</text>
</comment>
<accession>A0A848RNY2</accession>
<evidence type="ECO:0000313" key="2">
    <source>
        <dbReference type="Proteomes" id="UP000568273"/>
    </source>
</evidence>
<sequence>MATLVKVDVVSEVLCISKNKAYQVMRMINKELEDQGFITIQGRVPLDYLKERFNLCDEDVNKEIVKDVN</sequence>
<dbReference type="EMBL" id="JABDSR010000018">
    <property type="protein sequence ID" value="NMW85982.1"/>
    <property type="molecule type" value="Genomic_DNA"/>
</dbReference>
<name>A0A848RNY2_9FIRM</name>
<dbReference type="RefSeq" id="WP_169970300.1">
    <property type="nucleotide sequence ID" value="NZ_JABDSR010000018.1"/>
</dbReference>
<dbReference type="AlphaFoldDB" id="A0A848RNY2"/>
<dbReference type="Proteomes" id="UP000568273">
    <property type="component" value="Unassembled WGS sequence"/>
</dbReference>
<proteinExistence type="predicted"/>